<keyword evidence="2" id="KW-1185">Reference proteome</keyword>
<organism evidence="1 2">
    <name type="scientific">Biomphalaria pfeifferi</name>
    <name type="common">Bloodfluke planorb</name>
    <name type="synonym">Freshwater snail</name>
    <dbReference type="NCBI Taxonomy" id="112525"/>
    <lineage>
        <taxon>Eukaryota</taxon>
        <taxon>Metazoa</taxon>
        <taxon>Spiralia</taxon>
        <taxon>Lophotrochozoa</taxon>
        <taxon>Mollusca</taxon>
        <taxon>Gastropoda</taxon>
        <taxon>Heterobranchia</taxon>
        <taxon>Euthyneura</taxon>
        <taxon>Panpulmonata</taxon>
        <taxon>Hygrophila</taxon>
        <taxon>Lymnaeoidea</taxon>
        <taxon>Planorbidae</taxon>
        <taxon>Biomphalaria</taxon>
    </lineage>
</organism>
<reference evidence="1" key="1">
    <citation type="journal article" date="2023" name="PLoS Negl. Trop. Dis.">
        <title>A genome sequence for Biomphalaria pfeifferi, the major vector snail for the human-infecting parasite Schistosoma mansoni.</title>
        <authorList>
            <person name="Bu L."/>
            <person name="Lu L."/>
            <person name="Laidemitt M.R."/>
            <person name="Zhang S.M."/>
            <person name="Mutuku M."/>
            <person name="Mkoji G."/>
            <person name="Steinauer M."/>
            <person name="Loker E.S."/>
        </authorList>
    </citation>
    <scope>NUCLEOTIDE SEQUENCE</scope>
    <source>
        <strain evidence="1">KasaAsao</strain>
    </source>
</reference>
<sequence length="231" mass="26247">MAPSLSNSLKPWLHIIFSNNKSTQHCPFVHCDISHSPTTATWSCEYDVNLNFGGLIFMLLSWTPLLIDRPTFTPLPELSLTGTINLSHKRMKTIHSSQVDLSLTLLAQNTQPISQSLTRSRFFYAALWMEYTGRPLDGMYRPPFGWNIQVALWMENTGRPLDGVYRPSFRWNIQAALWMECTSCTLDGMYKLPFGLIAANCKMISVTTQVARFIRIWASVNFMTSVASLTI</sequence>
<protein>
    <submittedName>
        <fullName evidence="1">Uncharacterized protein</fullName>
    </submittedName>
</protein>
<reference evidence="1" key="2">
    <citation type="submission" date="2023-04" db="EMBL/GenBank/DDBJ databases">
        <authorList>
            <person name="Bu L."/>
            <person name="Lu L."/>
            <person name="Laidemitt M.R."/>
            <person name="Zhang S.M."/>
            <person name="Mutuku M."/>
            <person name="Mkoji G."/>
            <person name="Steinauer M."/>
            <person name="Loker E.S."/>
        </authorList>
    </citation>
    <scope>NUCLEOTIDE SEQUENCE</scope>
    <source>
        <strain evidence="1">KasaAsao</strain>
        <tissue evidence="1">Whole Snail</tissue>
    </source>
</reference>
<dbReference type="Proteomes" id="UP001233172">
    <property type="component" value="Unassembled WGS sequence"/>
</dbReference>
<proteinExistence type="predicted"/>
<evidence type="ECO:0000313" key="1">
    <source>
        <dbReference type="EMBL" id="KAK0044697.1"/>
    </source>
</evidence>
<dbReference type="AlphaFoldDB" id="A0AAD8AYH3"/>
<name>A0AAD8AYH3_BIOPF</name>
<comment type="caution">
    <text evidence="1">The sequence shown here is derived from an EMBL/GenBank/DDBJ whole genome shotgun (WGS) entry which is preliminary data.</text>
</comment>
<evidence type="ECO:0000313" key="2">
    <source>
        <dbReference type="Proteomes" id="UP001233172"/>
    </source>
</evidence>
<dbReference type="EMBL" id="JASAOG010000193">
    <property type="protein sequence ID" value="KAK0044697.1"/>
    <property type="molecule type" value="Genomic_DNA"/>
</dbReference>
<accession>A0AAD8AYH3</accession>
<gene>
    <name evidence="1" type="ORF">Bpfe_025870</name>
</gene>